<sequence>MKIGFFLGFQPGVNLTTEGISRLLAFILKENSKQNTKMILFCPEWLREPLKELLEDNMIKIDGFEICTTNSIPFGVKLKTKFIEKRKEKKNKPNRIYQVLKKIKSSTVNLLKHFIVDLFSTSSLLFLCFKLISYSLIFLILSPLLIFMALFVGLFTFVRKLMHIFKLNIFNVIKNKFLTVANKTKGIIYQIVIDNELNKLVRLINYRNDIDACFIPSMGWPQIKDLKCKKILAAPDIVFYDFPTQFIGVGEIHKRIRQSINAADKLICYSEFVKQEHLVDKCGIEPKKITVIKHANVDMSSYLKDSSILEKHYSLQQNAKYIVSKYIQNKHQKHFFNSDLSSFEFIIYSSQYRPHKNIFNLIKAIKICNYEFHRNIKLILTGNIIDVNYMKKYIESYHLYNDIFVMHGLPSEVLAAFNNMAKCAVNPTLFEGGFPFTFSEAYSVGTPSIMSDIPVVRHEIDNTELKDSMLFDPYNPYSIAKKIVWAIDNYETLYQSQKQLYEKFSHRDWRKVAQEYNHVFHEIH</sequence>
<keyword evidence="4" id="KW-0328">Glycosyltransferase</keyword>
<dbReference type="InterPro" id="IPR001296">
    <property type="entry name" value="Glyco_trans_1"/>
</dbReference>
<evidence type="ECO:0000256" key="1">
    <source>
        <dbReference type="ARBA" id="ARBA00022679"/>
    </source>
</evidence>
<dbReference type="Pfam" id="PF00534">
    <property type="entry name" value="Glycos_transf_1"/>
    <property type="match status" value="1"/>
</dbReference>
<dbReference type="Gene3D" id="3.40.50.2000">
    <property type="entry name" value="Glycogen Phosphorylase B"/>
    <property type="match status" value="2"/>
</dbReference>
<evidence type="ECO:0000256" key="2">
    <source>
        <dbReference type="SAM" id="Phobius"/>
    </source>
</evidence>
<keyword evidence="5" id="KW-1185">Reference proteome</keyword>
<feature type="domain" description="Glycosyl transferase family 1" evidence="3">
    <location>
        <begin position="341"/>
        <end position="493"/>
    </location>
</feature>
<feature type="transmembrane region" description="Helical" evidence="2">
    <location>
        <begin position="110"/>
        <end position="132"/>
    </location>
</feature>
<keyword evidence="1 4" id="KW-0808">Transferase</keyword>
<organism evidence="4 5">
    <name type="scientific">Paenibacillus puldeungensis</name>
    <dbReference type="NCBI Taxonomy" id="696536"/>
    <lineage>
        <taxon>Bacteria</taxon>
        <taxon>Bacillati</taxon>
        <taxon>Bacillota</taxon>
        <taxon>Bacilli</taxon>
        <taxon>Bacillales</taxon>
        <taxon>Paenibacillaceae</taxon>
        <taxon>Paenibacillus</taxon>
    </lineage>
</organism>
<dbReference type="PANTHER" id="PTHR46401:SF2">
    <property type="entry name" value="GLYCOSYLTRANSFERASE WBBK-RELATED"/>
    <property type="match status" value="1"/>
</dbReference>
<evidence type="ECO:0000259" key="3">
    <source>
        <dbReference type="Pfam" id="PF00534"/>
    </source>
</evidence>
<protein>
    <submittedName>
        <fullName evidence="4">Glycosyltransferase</fullName>
        <ecNumber evidence="4">2.4.-.-</ecNumber>
    </submittedName>
</protein>
<gene>
    <name evidence="4" type="ORF">ACFQ3W_24340</name>
</gene>
<dbReference type="PANTHER" id="PTHR46401">
    <property type="entry name" value="GLYCOSYLTRANSFERASE WBBK-RELATED"/>
    <property type="match status" value="1"/>
</dbReference>
<evidence type="ECO:0000313" key="5">
    <source>
        <dbReference type="Proteomes" id="UP001597262"/>
    </source>
</evidence>
<dbReference type="SUPFAM" id="SSF53756">
    <property type="entry name" value="UDP-Glycosyltransferase/glycogen phosphorylase"/>
    <property type="match status" value="1"/>
</dbReference>
<dbReference type="GO" id="GO:0016757">
    <property type="term" value="F:glycosyltransferase activity"/>
    <property type="evidence" value="ECO:0007669"/>
    <property type="project" value="UniProtKB-KW"/>
</dbReference>
<keyword evidence="2" id="KW-1133">Transmembrane helix</keyword>
<dbReference type="RefSeq" id="WP_379321827.1">
    <property type="nucleotide sequence ID" value="NZ_JBHTLM010000030.1"/>
</dbReference>
<reference evidence="5" key="1">
    <citation type="journal article" date="2019" name="Int. J. Syst. Evol. Microbiol.">
        <title>The Global Catalogue of Microorganisms (GCM) 10K type strain sequencing project: providing services to taxonomists for standard genome sequencing and annotation.</title>
        <authorList>
            <consortium name="The Broad Institute Genomics Platform"/>
            <consortium name="The Broad Institute Genome Sequencing Center for Infectious Disease"/>
            <person name="Wu L."/>
            <person name="Ma J."/>
        </authorList>
    </citation>
    <scope>NUCLEOTIDE SEQUENCE [LARGE SCALE GENOMIC DNA]</scope>
    <source>
        <strain evidence="5">CCUG 59189</strain>
    </source>
</reference>
<feature type="transmembrane region" description="Helical" evidence="2">
    <location>
        <begin position="138"/>
        <end position="158"/>
    </location>
</feature>
<keyword evidence="2" id="KW-0472">Membrane</keyword>
<dbReference type="Proteomes" id="UP001597262">
    <property type="component" value="Unassembled WGS sequence"/>
</dbReference>
<name>A0ABW3S4H9_9BACL</name>
<proteinExistence type="predicted"/>
<accession>A0ABW3S4H9</accession>
<dbReference type="EC" id="2.4.-.-" evidence="4"/>
<keyword evidence="2" id="KW-0812">Transmembrane</keyword>
<comment type="caution">
    <text evidence="4">The sequence shown here is derived from an EMBL/GenBank/DDBJ whole genome shotgun (WGS) entry which is preliminary data.</text>
</comment>
<dbReference type="EMBL" id="JBHTLM010000030">
    <property type="protein sequence ID" value="MFD1179403.1"/>
    <property type="molecule type" value="Genomic_DNA"/>
</dbReference>
<evidence type="ECO:0000313" key="4">
    <source>
        <dbReference type="EMBL" id="MFD1179403.1"/>
    </source>
</evidence>